<evidence type="ECO:0000256" key="1">
    <source>
        <dbReference type="SAM" id="Phobius"/>
    </source>
</evidence>
<gene>
    <name evidence="2" type="ORF">F9L07_10555</name>
</gene>
<reference evidence="2 3" key="1">
    <citation type="submission" date="2019-09" db="EMBL/GenBank/DDBJ databases">
        <title>Pimelobacter sp. isolated from Paulinella.</title>
        <authorList>
            <person name="Jeong S.E."/>
        </authorList>
    </citation>
    <scope>NUCLEOTIDE SEQUENCE [LARGE SCALE GENOMIC DNA]</scope>
    <source>
        <strain evidence="2 3">Pch-N</strain>
    </source>
</reference>
<name>A0A7J5E1W7_NOCSI</name>
<keyword evidence="1" id="KW-1133">Transmembrane helix</keyword>
<organism evidence="2 3">
    <name type="scientific">Nocardioides simplex</name>
    <name type="common">Arthrobacter simplex</name>
    <dbReference type="NCBI Taxonomy" id="2045"/>
    <lineage>
        <taxon>Bacteria</taxon>
        <taxon>Bacillati</taxon>
        <taxon>Actinomycetota</taxon>
        <taxon>Actinomycetes</taxon>
        <taxon>Propionibacteriales</taxon>
        <taxon>Nocardioidaceae</taxon>
        <taxon>Pimelobacter</taxon>
    </lineage>
</organism>
<dbReference type="RefSeq" id="WP_151579629.1">
    <property type="nucleotide sequence ID" value="NZ_WBVM01000001.1"/>
</dbReference>
<feature type="transmembrane region" description="Helical" evidence="1">
    <location>
        <begin position="178"/>
        <end position="200"/>
    </location>
</feature>
<comment type="caution">
    <text evidence="2">The sequence shown here is derived from an EMBL/GenBank/DDBJ whole genome shotgun (WGS) entry which is preliminary data.</text>
</comment>
<dbReference type="EMBL" id="WBVM01000001">
    <property type="protein sequence ID" value="KAB2812236.1"/>
    <property type="molecule type" value="Genomic_DNA"/>
</dbReference>
<accession>A0A7J5E1W7</accession>
<sequence length="216" mass="21845">MIAAHPFGDPQTLGISRDGADPAVVHVTWKVGAADDLTLLGIHLGVLPQDRVLLDGAVSYEPDDGAQVQDAPELATYLLDHVAVAVTAGGAACAGEVHAVGDLVADGADIAFTCPQAPDEVTVSASTLTDLHPAYRTLASGPDGQHQVYSLDDGSHAWSLGSGAAPTSTTPTPGGTGAALQIGGVLGAVLLLAAAGALLARRRRRITSHPHPHPHP</sequence>
<evidence type="ECO:0000313" key="2">
    <source>
        <dbReference type="EMBL" id="KAB2812236.1"/>
    </source>
</evidence>
<dbReference type="Proteomes" id="UP000449906">
    <property type="component" value="Unassembled WGS sequence"/>
</dbReference>
<dbReference type="AlphaFoldDB" id="A0A7J5E1W7"/>
<protein>
    <submittedName>
        <fullName evidence="2">Uncharacterized protein</fullName>
    </submittedName>
</protein>
<proteinExistence type="predicted"/>
<keyword evidence="1" id="KW-0472">Membrane</keyword>
<evidence type="ECO:0000313" key="3">
    <source>
        <dbReference type="Proteomes" id="UP000449906"/>
    </source>
</evidence>
<keyword evidence="1" id="KW-0812">Transmembrane</keyword>